<feature type="region of interest" description="Disordered" evidence="1">
    <location>
        <begin position="356"/>
        <end position="452"/>
    </location>
</feature>
<protein>
    <submittedName>
        <fullName evidence="2">Uncharacterized protein</fullName>
    </submittedName>
</protein>
<feature type="region of interest" description="Disordered" evidence="1">
    <location>
        <begin position="45"/>
        <end position="111"/>
    </location>
</feature>
<dbReference type="PANTHER" id="PTHR47021">
    <property type="entry name" value="ADP-RIBOSYLATION FACTOR GTPASE-ACTIVATING PROTEIN AGD6-RELATED"/>
    <property type="match status" value="1"/>
</dbReference>
<gene>
    <name evidence="2" type="ORF">PIB30_056138</name>
</gene>
<dbReference type="InterPro" id="IPR044519">
    <property type="entry name" value="ARF_GAP_AGD6/7"/>
</dbReference>
<reference evidence="2 3" key="1">
    <citation type="journal article" date="2023" name="Plants (Basel)">
        <title>Bridging the Gap: Combining Genomics and Transcriptomics Approaches to Understand Stylosanthes scabra, an Orphan Legume from the Brazilian Caatinga.</title>
        <authorList>
            <person name="Ferreira-Neto J.R.C."/>
            <person name="da Silva M.D."/>
            <person name="Binneck E."/>
            <person name="de Melo N.F."/>
            <person name="da Silva R.H."/>
            <person name="de Melo A.L.T.M."/>
            <person name="Pandolfi V."/>
            <person name="Bustamante F.O."/>
            <person name="Brasileiro-Vidal A.C."/>
            <person name="Benko-Iseppon A.M."/>
        </authorList>
    </citation>
    <scope>NUCLEOTIDE SEQUENCE [LARGE SCALE GENOMIC DNA]</scope>
    <source>
        <tissue evidence="2">Leaves</tissue>
    </source>
</reference>
<feature type="compositionally biased region" description="Gly residues" evidence="1">
    <location>
        <begin position="93"/>
        <end position="102"/>
    </location>
</feature>
<accession>A0ABU6TLH8</accession>
<comment type="caution">
    <text evidence="2">The sequence shown here is derived from an EMBL/GenBank/DDBJ whole genome shotgun (WGS) entry which is preliminary data.</text>
</comment>
<name>A0ABU6TLH8_9FABA</name>
<evidence type="ECO:0000313" key="2">
    <source>
        <dbReference type="EMBL" id="MED6148783.1"/>
    </source>
</evidence>
<dbReference type="PANTHER" id="PTHR47021:SF4">
    <property type="entry name" value="ADP-RIBOSYLATION FACTOR GTPASE-ACTIVATING PROTEIN AGD6-RELATED"/>
    <property type="match status" value="1"/>
</dbReference>
<keyword evidence="3" id="KW-1185">Reference proteome</keyword>
<feature type="compositionally biased region" description="Basic and acidic residues" evidence="1">
    <location>
        <begin position="442"/>
        <end position="452"/>
    </location>
</feature>
<organism evidence="2 3">
    <name type="scientific">Stylosanthes scabra</name>
    <dbReference type="NCBI Taxonomy" id="79078"/>
    <lineage>
        <taxon>Eukaryota</taxon>
        <taxon>Viridiplantae</taxon>
        <taxon>Streptophyta</taxon>
        <taxon>Embryophyta</taxon>
        <taxon>Tracheophyta</taxon>
        <taxon>Spermatophyta</taxon>
        <taxon>Magnoliopsida</taxon>
        <taxon>eudicotyledons</taxon>
        <taxon>Gunneridae</taxon>
        <taxon>Pentapetalae</taxon>
        <taxon>rosids</taxon>
        <taxon>fabids</taxon>
        <taxon>Fabales</taxon>
        <taxon>Fabaceae</taxon>
        <taxon>Papilionoideae</taxon>
        <taxon>50 kb inversion clade</taxon>
        <taxon>dalbergioids sensu lato</taxon>
        <taxon>Dalbergieae</taxon>
        <taxon>Pterocarpus clade</taxon>
        <taxon>Stylosanthes</taxon>
    </lineage>
</organism>
<dbReference type="EMBL" id="JASCZI010091066">
    <property type="protein sequence ID" value="MED6148783.1"/>
    <property type="molecule type" value="Genomic_DNA"/>
</dbReference>
<evidence type="ECO:0000313" key="3">
    <source>
        <dbReference type="Proteomes" id="UP001341840"/>
    </source>
</evidence>
<feature type="compositionally biased region" description="Basic residues" evidence="1">
    <location>
        <begin position="406"/>
        <end position="418"/>
    </location>
</feature>
<proteinExistence type="predicted"/>
<feature type="compositionally biased region" description="Basic residues" evidence="1">
    <location>
        <begin position="369"/>
        <end position="378"/>
    </location>
</feature>
<evidence type="ECO:0000256" key="1">
    <source>
        <dbReference type="SAM" id="MobiDB-lite"/>
    </source>
</evidence>
<dbReference type="Proteomes" id="UP001341840">
    <property type="component" value="Unassembled WGS sequence"/>
</dbReference>
<sequence>MARLKVGNRVGLLLRQTLLRRGWVASSRSLLRFLVFGLPGESPLFRGKPPLSSTDDGGGGGGSGWDSWDNDDSFGSSNDMRRNQSTRHARGFSDGGAGGGGAPSRSRSTEDIYTRSEYEASAANKDSFFARKMAENELRPEGLSPSQGGKYVGFGSSPTPSQRNINPQNDYLYVVSQGIGKLSLVAASAAQSAANVVQASTKDFTSRIQSIEDSPWLLNAAIICVDNSEWMCDWIILLLDSKPKLALSILFVVPKLRRIAVNKMNDDVQKALHKLVVDPSKRSILGTHIQTNEEVSINLVCALQPKIIAWWLCCCWLAAAAHVPERVDFYFSPKSKNDKRGCGSFWFLRKKGISPIHAAPPKTENKMGSKSRKERRSRRSEDSKSESPSSQSDDSDSYDSSPERGSKRRQRSRHRSSHRSSSSQSRRRSRRGSENSYEDNSDDRGDRGGSMN</sequence>